<evidence type="ECO:0000313" key="3">
    <source>
        <dbReference type="EnsemblMetazoa" id="G20111.1:cds"/>
    </source>
</evidence>
<feature type="domain" description="Mutator-like transposase" evidence="2">
    <location>
        <begin position="54"/>
        <end position="129"/>
    </location>
</feature>
<evidence type="ECO:0000259" key="2">
    <source>
        <dbReference type="Pfam" id="PF20700"/>
    </source>
</evidence>
<organism evidence="3 4">
    <name type="scientific">Magallana gigas</name>
    <name type="common">Pacific oyster</name>
    <name type="synonym">Crassostrea gigas</name>
    <dbReference type="NCBI Taxonomy" id="29159"/>
    <lineage>
        <taxon>Eukaryota</taxon>
        <taxon>Metazoa</taxon>
        <taxon>Spiralia</taxon>
        <taxon>Lophotrochozoa</taxon>
        <taxon>Mollusca</taxon>
        <taxon>Bivalvia</taxon>
        <taxon>Autobranchia</taxon>
        <taxon>Pteriomorphia</taxon>
        <taxon>Ostreida</taxon>
        <taxon>Ostreoidea</taxon>
        <taxon>Ostreidae</taxon>
        <taxon>Magallana</taxon>
    </lineage>
</organism>
<dbReference type="Proteomes" id="UP000005408">
    <property type="component" value="Unassembled WGS sequence"/>
</dbReference>
<evidence type="ECO:0000313" key="4">
    <source>
        <dbReference type="Proteomes" id="UP000005408"/>
    </source>
</evidence>
<dbReference type="AlphaFoldDB" id="A0A8W8JR12"/>
<accession>A0A8W8JR12</accession>
<sequence>MIELRKTRGTKHSYSREADDCYNTQPADHDVHYDADIAVVKTVADDSDISLGDGRRIVELKHIAGQMFCVKFFHPLHLSHIVDEKISGLGSFLHVQCPSPQCLYINTVTTGKRNEKGVFDINNKVTSGKQSCDRARDKEKNSTESTSMEASSKMHGKRVDLDASVTVIQVGLL</sequence>
<dbReference type="Pfam" id="PF20700">
    <property type="entry name" value="Mutator"/>
    <property type="match status" value="1"/>
</dbReference>
<dbReference type="EnsemblMetazoa" id="G20111.1">
    <property type="protein sequence ID" value="G20111.1:cds"/>
    <property type="gene ID" value="G20111"/>
</dbReference>
<dbReference type="InterPro" id="IPR049012">
    <property type="entry name" value="Mutator_transp_dom"/>
</dbReference>
<name>A0A8W8JR12_MAGGI</name>
<reference evidence="3" key="1">
    <citation type="submission" date="2022-08" db="UniProtKB">
        <authorList>
            <consortium name="EnsemblMetazoa"/>
        </authorList>
    </citation>
    <scope>IDENTIFICATION</scope>
    <source>
        <strain evidence="3">05x7-T-G4-1.051#20</strain>
    </source>
</reference>
<keyword evidence="4" id="KW-1185">Reference proteome</keyword>
<feature type="region of interest" description="Disordered" evidence="1">
    <location>
        <begin position="129"/>
        <end position="155"/>
    </location>
</feature>
<proteinExistence type="predicted"/>
<protein>
    <recommendedName>
        <fullName evidence="2">Mutator-like transposase domain-containing protein</fullName>
    </recommendedName>
</protein>
<feature type="compositionally biased region" description="Basic and acidic residues" evidence="1">
    <location>
        <begin position="131"/>
        <end position="142"/>
    </location>
</feature>
<evidence type="ECO:0000256" key="1">
    <source>
        <dbReference type="SAM" id="MobiDB-lite"/>
    </source>
</evidence>